<dbReference type="GO" id="GO:0008270">
    <property type="term" value="F:zinc ion binding"/>
    <property type="evidence" value="ECO:0007669"/>
    <property type="project" value="UniProtKB-UniRule"/>
</dbReference>
<dbReference type="GO" id="GO:0042597">
    <property type="term" value="C:periplasmic space"/>
    <property type="evidence" value="ECO:0007669"/>
    <property type="project" value="UniProtKB-SubCell"/>
</dbReference>
<organism evidence="11 12">
    <name type="scientific">Denitratimonas tolerans</name>
    <dbReference type="NCBI Taxonomy" id="1338420"/>
    <lineage>
        <taxon>Bacteria</taxon>
        <taxon>Pseudomonadati</taxon>
        <taxon>Pseudomonadota</taxon>
        <taxon>Gammaproteobacteria</taxon>
        <taxon>Lysobacterales</taxon>
        <taxon>Lysobacteraceae</taxon>
        <taxon>Denitratimonas</taxon>
    </lineage>
</organism>
<keyword evidence="1 8" id="KW-0645">Protease</keyword>
<dbReference type="InterPro" id="IPR011990">
    <property type="entry name" value="TPR-like_helical_dom_sf"/>
</dbReference>
<proteinExistence type="inferred from homology"/>
<evidence type="ECO:0000256" key="1">
    <source>
        <dbReference type="ARBA" id="ARBA00022670"/>
    </source>
</evidence>
<dbReference type="GO" id="GO:0004222">
    <property type="term" value="F:metalloendopeptidase activity"/>
    <property type="evidence" value="ECO:0007669"/>
    <property type="project" value="InterPro"/>
</dbReference>
<evidence type="ECO:0000256" key="6">
    <source>
        <dbReference type="ARBA" id="ARBA00022833"/>
    </source>
</evidence>
<dbReference type="PANTHER" id="PTHR22726:SF1">
    <property type="entry name" value="METALLOENDOPEPTIDASE OMA1, MITOCHONDRIAL"/>
    <property type="match status" value="1"/>
</dbReference>
<feature type="signal peptide" evidence="8">
    <location>
        <begin position="1"/>
        <end position="20"/>
    </location>
</feature>
<dbReference type="HAMAP" id="MF_00997">
    <property type="entry name" value="Protease_BepA"/>
    <property type="match status" value="1"/>
</dbReference>
<feature type="binding site" evidence="8">
    <location>
        <position position="133"/>
    </location>
    <ligand>
        <name>Zn(2+)</name>
        <dbReference type="ChEBI" id="CHEBI:29105"/>
        <note>catalytic</note>
    </ligand>
</feature>
<keyword evidence="12" id="KW-1185">Reference proteome</keyword>
<evidence type="ECO:0000313" key="11">
    <source>
        <dbReference type="EMBL" id="MEJ1249039.1"/>
    </source>
</evidence>
<dbReference type="EMBL" id="JBBDHC010000005">
    <property type="protein sequence ID" value="MEJ1249039.1"/>
    <property type="molecule type" value="Genomic_DNA"/>
</dbReference>
<keyword evidence="6 8" id="KW-0862">Zinc</keyword>
<comment type="function">
    <text evidence="8">Functions as both a chaperone and a metalloprotease. Maintains the integrity of the outer membrane by promoting either the assembly or the elimination of outer membrane proteins, depending on their folding state.</text>
</comment>
<keyword evidence="2 8" id="KW-0479">Metal-binding</keyword>
<comment type="similarity">
    <text evidence="8">Belongs to the peptidase M48 family. BepA subfamily.</text>
</comment>
<evidence type="ECO:0000256" key="5">
    <source>
        <dbReference type="ARBA" id="ARBA00022801"/>
    </source>
</evidence>
<dbReference type="EC" id="3.4.-.-" evidence="8"/>
<evidence type="ECO:0000259" key="10">
    <source>
        <dbReference type="Pfam" id="PF01435"/>
    </source>
</evidence>
<evidence type="ECO:0000256" key="3">
    <source>
        <dbReference type="ARBA" id="ARBA00022729"/>
    </source>
</evidence>
<evidence type="ECO:0000256" key="8">
    <source>
        <dbReference type="HAMAP-Rule" id="MF_00997"/>
    </source>
</evidence>
<dbReference type="Gene3D" id="3.30.2010.10">
    <property type="entry name" value="Metalloproteases ('zincins'), catalytic domain"/>
    <property type="match status" value="1"/>
</dbReference>
<dbReference type="GO" id="GO:0051603">
    <property type="term" value="P:proteolysis involved in protein catabolic process"/>
    <property type="evidence" value="ECO:0007669"/>
    <property type="project" value="TreeGrafter"/>
</dbReference>
<evidence type="ECO:0000256" key="7">
    <source>
        <dbReference type="ARBA" id="ARBA00023049"/>
    </source>
</evidence>
<evidence type="ECO:0000313" key="12">
    <source>
        <dbReference type="Proteomes" id="UP001364472"/>
    </source>
</evidence>
<feature type="active site" evidence="8">
    <location>
        <position position="130"/>
    </location>
</feature>
<dbReference type="Pfam" id="PF01435">
    <property type="entry name" value="Peptidase_M48"/>
    <property type="match status" value="1"/>
</dbReference>
<dbReference type="GO" id="GO:0016020">
    <property type="term" value="C:membrane"/>
    <property type="evidence" value="ECO:0007669"/>
    <property type="project" value="InterPro"/>
</dbReference>
<dbReference type="SUPFAM" id="SSF48452">
    <property type="entry name" value="TPR-like"/>
    <property type="match status" value="1"/>
</dbReference>
<evidence type="ECO:0000256" key="4">
    <source>
        <dbReference type="ARBA" id="ARBA00022764"/>
    </source>
</evidence>
<evidence type="ECO:0000256" key="9">
    <source>
        <dbReference type="SAM" id="MobiDB-lite"/>
    </source>
</evidence>
<comment type="subcellular location">
    <subcellularLocation>
        <location evidence="8">Periplasm</location>
    </subcellularLocation>
</comment>
<keyword evidence="4 8" id="KW-0574">Periplasm</keyword>
<feature type="binding site" evidence="8">
    <location>
        <position position="196"/>
    </location>
    <ligand>
        <name>Zn(2+)</name>
        <dbReference type="ChEBI" id="CHEBI:29105"/>
        <note>catalytic</note>
    </ligand>
</feature>
<dbReference type="InterPro" id="IPR030873">
    <property type="entry name" value="Protease_BepA"/>
</dbReference>
<sequence length="554" mass="60023" precursor="true">MIRRWTLCIALSAALPLAGAQTPGTLPEMGSSAAELLTPAQEQAYGGMMLRQLRAYDMVIDDPLLEGYLQGLGYRLASRSDRPVQPFTFFLMRSRQINAFATIGGYIGMNAGLILTAEREDEVAAVMAHEIAHVTQRHVLRAVEKAQRDQLPIMLGMLGAILASSQAGSGDGVQAAIVGGMSMIQQRQIDYTRSNEHEADRLGIQTLSRAGYEPIAMADFFARMERQMRGNTGGAQAPEYLRSHPVTTTRISEAKARAEQIGMAMTCATASGNSDTGTPAARAARCVLPAELPPARTLANPLLPDYVAEAMAEPGTTRALFDLARERLRVLSATSPGEAVNEYLRHRRASPEAFTAAQRYGLALAQSLSGDTAAAETGLAALSREFPELYWIDLAHAENEHRAGQREISRARYEALLAARPKNTAITLSYAAALAEYGSVDAARAAQELLRPLLATHGDDPGFQRAYARACEVAGDEVRAAEAYAEVAWLNGRPDDALGQLERLRKNGDLDFYQRARVDARIAAITPDALEMRRQARSDASANLDSTPGWRIGR</sequence>
<dbReference type="InterPro" id="IPR051156">
    <property type="entry name" value="Mito/Outer_Membr_Metalloprot"/>
</dbReference>
<comment type="cofactor">
    <cofactor evidence="8">
        <name>Zn(2+)</name>
        <dbReference type="ChEBI" id="CHEBI:29105"/>
    </cofactor>
    <text evidence="8">Binds 1 zinc ion per subunit.</text>
</comment>
<evidence type="ECO:0000256" key="2">
    <source>
        <dbReference type="ARBA" id="ARBA00022723"/>
    </source>
</evidence>
<keyword evidence="5 8" id="KW-0378">Hydrolase</keyword>
<dbReference type="RefSeq" id="WP_337334757.1">
    <property type="nucleotide sequence ID" value="NZ_JBBDHC010000005.1"/>
</dbReference>
<feature type="binding site" evidence="8">
    <location>
        <position position="129"/>
    </location>
    <ligand>
        <name>Zn(2+)</name>
        <dbReference type="ChEBI" id="CHEBI:29105"/>
        <note>catalytic</note>
    </ligand>
</feature>
<name>A0AAW9R551_9GAMM</name>
<protein>
    <recommendedName>
        <fullName evidence="8">Putative beta-barrel assembly-enhancing protease</fullName>
        <ecNumber evidence="8">3.4.-.-</ecNumber>
    </recommendedName>
</protein>
<keyword evidence="7 8" id="KW-0482">Metalloprotease</keyword>
<feature type="chain" id="PRO_5043067770" description="Putative beta-barrel assembly-enhancing protease" evidence="8">
    <location>
        <begin position="21"/>
        <end position="554"/>
    </location>
</feature>
<keyword evidence="3 8" id="KW-0732">Signal</keyword>
<feature type="active site" description="Proton donor" evidence="8">
    <location>
        <position position="200"/>
    </location>
</feature>
<comment type="caution">
    <text evidence="11">The sequence shown here is derived from an EMBL/GenBank/DDBJ whole genome shotgun (WGS) entry which is preliminary data.</text>
</comment>
<dbReference type="InterPro" id="IPR001915">
    <property type="entry name" value="Peptidase_M48"/>
</dbReference>
<feature type="region of interest" description="Disordered" evidence="9">
    <location>
        <begin position="535"/>
        <end position="554"/>
    </location>
</feature>
<accession>A0AAW9R551</accession>
<gene>
    <name evidence="11" type="ORF">WB794_05035</name>
</gene>
<dbReference type="Proteomes" id="UP001364472">
    <property type="component" value="Unassembled WGS sequence"/>
</dbReference>
<dbReference type="PANTHER" id="PTHR22726">
    <property type="entry name" value="METALLOENDOPEPTIDASE OMA1"/>
    <property type="match status" value="1"/>
</dbReference>
<reference evidence="11 12" key="1">
    <citation type="journal article" date="2016" name="Antonie Van Leeuwenhoek">
        <title>Denitratimonas tolerans gen. nov., sp. nov., a denitrifying bacterium isolated from a bioreactor for tannery wastewater treatment.</title>
        <authorList>
            <person name="Han S.I."/>
            <person name="Kim J.O."/>
            <person name="Lee Y.R."/>
            <person name="Ekpeghere K.I."/>
            <person name="Koh S.C."/>
            <person name="Whang K.S."/>
        </authorList>
    </citation>
    <scope>NUCLEOTIDE SEQUENCE [LARGE SCALE GENOMIC DNA]</scope>
    <source>
        <strain evidence="11 12">KACC 17565</strain>
    </source>
</reference>
<dbReference type="AlphaFoldDB" id="A0AAW9R551"/>
<feature type="domain" description="Peptidase M48" evidence="10">
    <location>
        <begin position="64"/>
        <end position="257"/>
    </location>
</feature>